<keyword evidence="2" id="KW-1185">Reference proteome</keyword>
<dbReference type="AlphaFoldDB" id="A0A1W1VTT0"/>
<dbReference type="STRING" id="698762.SAMN00808754_1621"/>
<organism evidence="1 2">
    <name type="scientific">Thermanaeromonas toyohensis ToBE</name>
    <dbReference type="NCBI Taxonomy" id="698762"/>
    <lineage>
        <taxon>Bacteria</taxon>
        <taxon>Bacillati</taxon>
        <taxon>Bacillota</taxon>
        <taxon>Clostridia</taxon>
        <taxon>Neomoorellales</taxon>
        <taxon>Neomoorellaceae</taxon>
        <taxon>Thermanaeromonas</taxon>
    </lineage>
</organism>
<dbReference type="RefSeq" id="WP_084665232.1">
    <property type="nucleotide sequence ID" value="NZ_LT838272.1"/>
</dbReference>
<dbReference type="OrthoDB" id="9982982at2"/>
<evidence type="ECO:0000313" key="2">
    <source>
        <dbReference type="Proteomes" id="UP000192569"/>
    </source>
</evidence>
<name>A0A1W1VTT0_9FIRM</name>
<protein>
    <submittedName>
        <fullName evidence="1">Uncharacterized protein</fullName>
    </submittedName>
</protein>
<evidence type="ECO:0000313" key="1">
    <source>
        <dbReference type="EMBL" id="SMB96736.1"/>
    </source>
</evidence>
<sequence length="115" mass="12829">MYLFNLSGHSVPAKNERYDVIINRDYPTIPPVPRAIRKQAIELVDSLPRDVLERGDFEVILPGMTPLAAAVIAVLDNRCGALPCIRFAVKQADGTYRLSGPINLQRIRTEGQSKR</sequence>
<accession>A0A1W1VTT0</accession>
<dbReference type="Proteomes" id="UP000192569">
    <property type="component" value="Chromosome I"/>
</dbReference>
<dbReference type="NCBIfam" id="NF040560">
    <property type="entry name" value="CAS_Csx15"/>
    <property type="match status" value="1"/>
</dbReference>
<reference evidence="1 2" key="1">
    <citation type="submission" date="2017-04" db="EMBL/GenBank/DDBJ databases">
        <authorList>
            <person name="Afonso C.L."/>
            <person name="Miller P.J."/>
            <person name="Scott M.A."/>
            <person name="Spackman E."/>
            <person name="Goraichik I."/>
            <person name="Dimitrov K.M."/>
            <person name="Suarez D.L."/>
            <person name="Swayne D.E."/>
        </authorList>
    </citation>
    <scope>NUCLEOTIDE SEQUENCE [LARGE SCALE GENOMIC DNA]</scope>
    <source>
        <strain evidence="1 2">ToBE</strain>
    </source>
</reference>
<gene>
    <name evidence="1" type="ORF">SAMN00808754_1621</name>
</gene>
<dbReference type="EMBL" id="LT838272">
    <property type="protein sequence ID" value="SMB96736.1"/>
    <property type="molecule type" value="Genomic_DNA"/>
</dbReference>
<proteinExistence type="predicted"/>